<evidence type="ECO:0000313" key="2">
    <source>
        <dbReference type="Proteomes" id="UP001341840"/>
    </source>
</evidence>
<name>A0ABU6SBB5_9FABA</name>
<protein>
    <submittedName>
        <fullName evidence="1">Uncharacterized protein</fullName>
    </submittedName>
</protein>
<dbReference type="EMBL" id="JASCZI010060531">
    <property type="protein sequence ID" value="MED6133511.1"/>
    <property type="molecule type" value="Genomic_DNA"/>
</dbReference>
<proteinExistence type="predicted"/>
<reference evidence="1 2" key="1">
    <citation type="journal article" date="2023" name="Plants (Basel)">
        <title>Bridging the Gap: Combining Genomics and Transcriptomics Approaches to Understand Stylosanthes scabra, an Orphan Legume from the Brazilian Caatinga.</title>
        <authorList>
            <person name="Ferreira-Neto J.R.C."/>
            <person name="da Silva M.D."/>
            <person name="Binneck E."/>
            <person name="de Melo N.F."/>
            <person name="da Silva R.H."/>
            <person name="de Melo A.L.T.M."/>
            <person name="Pandolfi V."/>
            <person name="Bustamante F.O."/>
            <person name="Brasileiro-Vidal A.C."/>
            <person name="Benko-Iseppon A.M."/>
        </authorList>
    </citation>
    <scope>NUCLEOTIDE SEQUENCE [LARGE SCALE GENOMIC DNA]</scope>
    <source>
        <tissue evidence="1">Leaves</tissue>
    </source>
</reference>
<dbReference type="Proteomes" id="UP001341840">
    <property type="component" value="Unassembled WGS sequence"/>
</dbReference>
<gene>
    <name evidence="1" type="ORF">PIB30_028939</name>
</gene>
<accession>A0ABU6SBB5</accession>
<comment type="caution">
    <text evidence="1">The sequence shown here is derived from an EMBL/GenBank/DDBJ whole genome shotgun (WGS) entry which is preliminary data.</text>
</comment>
<organism evidence="1 2">
    <name type="scientific">Stylosanthes scabra</name>
    <dbReference type="NCBI Taxonomy" id="79078"/>
    <lineage>
        <taxon>Eukaryota</taxon>
        <taxon>Viridiplantae</taxon>
        <taxon>Streptophyta</taxon>
        <taxon>Embryophyta</taxon>
        <taxon>Tracheophyta</taxon>
        <taxon>Spermatophyta</taxon>
        <taxon>Magnoliopsida</taxon>
        <taxon>eudicotyledons</taxon>
        <taxon>Gunneridae</taxon>
        <taxon>Pentapetalae</taxon>
        <taxon>rosids</taxon>
        <taxon>fabids</taxon>
        <taxon>Fabales</taxon>
        <taxon>Fabaceae</taxon>
        <taxon>Papilionoideae</taxon>
        <taxon>50 kb inversion clade</taxon>
        <taxon>dalbergioids sensu lato</taxon>
        <taxon>Dalbergieae</taxon>
        <taxon>Pterocarpus clade</taxon>
        <taxon>Stylosanthes</taxon>
    </lineage>
</organism>
<keyword evidence="2" id="KW-1185">Reference proteome</keyword>
<sequence length="72" mass="7735">MDKQAGPTGLALVINAVLRTVERKGRGSSQQRLAHFLKPAAIGVARIGNGRTHGSTYKGKEFSIMENDIGKE</sequence>
<evidence type="ECO:0000313" key="1">
    <source>
        <dbReference type="EMBL" id="MED6133511.1"/>
    </source>
</evidence>